<dbReference type="EMBL" id="CABPSE010000021">
    <property type="protein sequence ID" value="VVE48651.1"/>
    <property type="molecule type" value="Genomic_DNA"/>
</dbReference>
<evidence type="ECO:0000256" key="1">
    <source>
        <dbReference type="SAM" id="MobiDB-lite"/>
    </source>
</evidence>
<reference evidence="3 4" key="1">
    <citation type="submission" date="2019-08" db="EMBL/GenBank/DDBJ databases">
        <authorList>
            <person name="Peeters C."/>
        </authorList>
    </citation>
    <scope>NUCLEOTIDE SEQUENCE [LARGE SCALE GENOMIC DNA]</scope>
    <source>
        <strain evidence="3 4">LMG 31111</strain>
    </source>
</reference>
<gene>
    <name evidence="3" type="ORF">PCO31111_04584</name>
</gene>
<sequence>MNISRTLAVVLATFVPAIASAQINQIFGAIHTAQYAITEAKNLVPQQNTPQQQGTQPANRPAPCSVNCPLDPADQAKYDAMQRSSQQEAKTQRDEATRVAATCPALVDDKYNIAERFIRCRNQGLTMPQQMAFVGAMPVLVQAYMASMVQDVYEDNVTIPAKGAAITDYYEGCYKRGTPCVRRKW</sequence>
<keyword evidence="2" id="KW-0732">Signal</keyword>
<dbReference type="Proteomes" id="UP000383971">
    <property type="component" value="Unassembled WGS sequence"/>
</dbReference>
<dbReference type="AlphaFoldDB" id="A0A5E4YIS8"/>
<evidence type="ECO:0000313" key="3">
    <source>
        <dbReference type="EMBL" id="VVE48651.1"/>
    </source>
</evidence>
<dbReference type="RefSeq" id="WP_150586882.1">
    <property type="nucleotide sequence ID" value="NZ_CABPSE010000021.1"/>
</dbReference>
<feature type="chain" id="PRO_5022829360" evidence="2">
    <location>
        <begin position="22"/>
        <end position="185"/>
    </location>
</feature>
<evidence type="ECO:0000313" key="4">
    <source>
        <dbReference type="Proteomes" id="UP000383971"/>
    </source>
</evidence>
<accession>A0A5E4YIS8</accession>
<name>A0A5E4YIS8_9BURK</name>
<feature type="compositionally biased region" description="Low complexity" evidence="1">
    <location>
        <begin position="46"/>
        <end position="57"/>
    </location>
</feature>
<evidence type="ECO:0000256" key="2">
    <source>
        <dbReference type="SAM" id="SignalP"/>
    </source>
</evidence>
<keyword evidence="4" id="KW-1185">Reference proteome</keyword>
<organism evidence="3 4">
    <name type="scientific">Pandoraea communis</name>
    <dbReference type="NCBI Taxonomy" id="2508297"/>
    <lineage>
        <taxon>Bacteria</taxon>
        <taxon>Pseudomonadati</taxon>
        <taxon>Pseudomonadota</taxon>
        <taxon>Betaproteobacteria</taxon>
        <taxon>Burkholderiales</taxon>
        <taxon>Burkholderiaceae</taxon>
        <taxon>Pandoraea</taxon>
    </lineage>
</organism>
<proteinExistence type="predicted"/>
<feature type="signal peptide" evidence="2">
    <location>
        <begin position="1"/>
        <end position="21"/>
    </location>
</feature>
<feature type="region of interest" description="Disordered" evidence="1">
    <location>
        <begin position="46"/>
        <end position="65"/>
    </location>
</feature>
<protein>
    <submittedName>
        <fullName evidence="3">Uncharacterized protein</fullName>
    </submittedName>
</protein>